<comment type="caution">
    <text evidence="2">The sequence shown here is derived from an EMBL/GenBank/DDBJ whole genome shotgun (WGS) entry which is preliminary data.</text>
</comment>
<sequence>MGLAPTLGNSPGQGDLLQSPSPARSLLNATFPHALASGGFGAGLLPVHSPLLRESLFATILPPEPKALFPSALPGCVSSNDTPAASGNQAFGFRGSMVAKLKLKGIDGGSPPVMGLRFNLTQRSKPYQARTRRGLTD</sequence>
<evidence type="ECO:0000313" key="2">
    <source>
        <dbReference type="EMBL" id="KAG8155856.1"/>
    </source>
</evidence>
<evidence type="ECO:0000256" key="1">
    <source>
        <dbReference type="SAM" id="MobiDB-lite"/>
    </source>
</evidence>
<protein>
    <submittedName>
        <fullName evidence="2">Uncharacterized protein</fullName>
    </submittedName>
</protein>
<reference evidence="2 3" key="1">
    <citation type="journal article" date="2022" name="Nat. Ecol. Evol.">
        <title>A masculinizing supergene underlies an exaggerated male reproductive morph in a spider.</title>
        <authorList>
            <person name="Hendrickx F."/>
            <person name="De Corte Z."/>
            <person name="Sonet G."/>
            <person name="Van Belleghem S.M."/>
            <person name="Kostlbacher S."/>
            <person name="Vangestel C."/>
        </authorList>
    </citation>
    <scope>NUCLEOTIDE SEQUENCE [LARGE SCALE GENOMIC DNA]</scope>
    <source>
        <strain evidence="2">W744_W776</strain>
    </source>
</reference>
<organism evidence="2 3">
    <name type="scientific">Oedothorax gibbosus</name>
    <dbReference type="NCBI Taxonomy" id="931172"/>
    <lineage>
        <taxon>Eukaryota</taxon>
        <taxon>Metazoa</taxon>
        <taxon>Ecdysozoa</taxon>
        <taxon>Arthropoda</taxon>
        <taxon>Chelicerata</taxon>
        <taxon>Arachnida</taxon>
        <taxon>Araneae</taxon>
        <taxon>Araneomorphae</taxon>
        <taxon>Entelegynae</taxon>
        <taxon>Araneoidea</taxon>
        <taxon>Linyphiidae</taxon>
        <taxon>Erigoninae</taxon>
        <taxon>Oedothorax</taxon>
    </lineage>
</organism>
<dbReference type="AlphaFoldDB" id="A0AAV6TDB1"/>
<evidence type="ECO:0000313" key="3">
    <source>
        <dbReference type="Proteomes" id="UP000827092"/>
    </source>
</evidence>
<feature type="region of interest" description="Disordered" evidence="1">
    <location>
        <begin position="1"/>
        <end position="21"/>
    </location>
</feature>
<dbReference type="Proteomes" id="UP000827092">
    <property type="component" value="Unassembled WGS sequence"/>
</dbReference>
<gene>
    <name evidence="2" type="ORF">JTE90_008349</name>
</gene>
<name>A0AAV6TDB1_9ARAC</name>
<feature type="compositionally biased region" description="Polar residues" evidence="1">
    <location>
        <begin position="7"/>
        <end position="21"/>
    </location>
</feature>
<keyword evidence="3" id="KW-1185">Reference proteome</keyword>
<proteinExistence type="predicted"/>
<dbReference type="EMBL" id="JAFNEN010006535">
    <property type="protein sequence ID" value="KAG8155856.1"/>
    <property type="molecule type" value="Genomic_DNA"/>
</dbReference>
<accession>A0AAV6TDB1</accession>